<feature type="transmembrane region" description="Helical" evidence="8">
    <location>
        <begin position="181"/>
        <end position="201"/>
    </location>
</feature>
<dbReference type="PANTHER" id="PTHR30472">
    <property type="entry name" value="FERRIC ENTEROBACTIN TRANSPORT SYSTEM PERMEASE PROTEIN"/>
    <property type="match status" value="1"/>
</dbReference>
<organism evidence="9 10">
    <name type="scientific">Thiosulfativibrio zosterae</name>
    <dbReference type="NCBI Taxonomy" id="2675053"/>
    <lineage>
        <taxon>Bacteria</taxon>
        <taxon>Pseudomonadati</taxon>
        <taxon>Pseudomonadota</taxon>
        <taxon>Gammaproteobacteria</taxon>
        <taxon>Thiotrichales</taxon>
        <taxon>Piscirickettsiaceae</taxon>
        <taxon>Thiosulfativibrio</taxon>
    </lineage>
</organism>
<evidence type="ECO:0000256" key="6">
    <source>
        <dbReference type="ARBA" id="ARBA00022989"/>
    </source>
</evidence>
<evidence type="ECO:0000256" key="7">
    <source>
        <dbReference type="ARBA" id="ARBA00023136"/>
    </source>
</evidence>
<feature type="transmembrane region" description="Helical" evidence="8">
    <location>
        <begin position="109"/>
        <end position="128"/>
    </location>
</feature>
<comment type="subcellular location">
    <subcellularLocation>
        <location evidence="1">Cell membrane</location>
        <topology evidence="1">Multi-pass membrane protein</topology>
    </subcellularLocation>
</comment>
<name>A0A6F8PPX1_9GAMM</name>
<dbReference type="SUPFAM" id="SSF81345">
    <property type="entry name" value="ABC transporter involved in vitamin B12 uptake, BtuC"/>
    <property type="match status" value="1"/>
</dbReference>
<keyword evidence="7 8" id="KW-0472">Membrane</keyword>
<evidence type="ECO:0000256" key="5">
    <source>
        <dbReference type="ARBA" id="ARBA00022692"/>
    </source>
</evidence>
<dbReference type="InterPro" id="IPR037294">
    <property type="entry name" value="ABC_BtuC-like"/>
</dbReference>
<keyword evidence="6 8" id="KW-1133">Transmembrane helix</keyword>
<keyword evidence="3" id="KW-0813">Transport</keyword>
<feature type="transmembrane region" description="Helical" evidence="8">
    <location>
        <begin position="79"/>
        <end position="103"/>
    </location>
</feature>
<dbReference type="RefSeq" id="WP_243831432.1">
    <property type="nucleotide sequence ID" value="NZ_AP021888.1"/>
</dbReference>
<evidence type="ECO:0000313" key="10">
    <source>
        <dbReference type="Proteomes" id="UP000501466"/>
    </source>
</evidence>
<dbReference type="KEGG" id="tzo:THMIRHAT_19090"/>
<sequence>MIFLLVLLLMLVFGLNTFWQQFDALQVLLNFGNLDETQSLILWELRLPRVVATSLVGAGLAVSGVAMQSLFRNPLAEPGLVGVSSGAALGAVLMIVVGPWFWIDVSSGWLALSAFVMAFAVTALLHVLSIHRGQTQVGFMLLAGVALNAFAAALTGLLVSVSDDQQMRSVIFWMMGSFSSLGWQAVLWILMAIVIGIVGLWRRAHQMDVFLLGESVSQQMGFDPQPFKRQMMWLSALMVGVSVALVGVIGFVGLMVPHLMRLWFGVGHRQLLLASALGGAILLTLADWFARIWIAPAELPIGLLMSLLGAPFFLMMLLHKRQGL</sequence>
<feature type="transmembrane region" description="Helical" evidence="8">
    <location>
        <begin position="140"/>
        <end position="161"/>
    </location>
</feature>
<dbReference type="CDD" id="cd06550">
    <property type="entry name" value="TM_ABC_iron-siderophores_like"/>
    <property type="match status" value="1"/>
</dbReference>
<evidence type="ECO:0000313" key="9">
    <source>
        <dbReference type="EMBL" id="BBP44163.1"/>
    </source>
</evidence>
<dbReference type="Gene3D" id="1.10.3470.10">
    <property type="entry name" value="ABC transporter involved in vitamin B12 uptake, BtuC"/>
    <property type="match status" value="1"/>
</dbReference>
<dbReference type="FunFam" id="1.10.3470.10:FF:000001">
    <property type="entry name" value="Vitamin B12 ABC transporter permease BtuC"/>
    <property type="match status" value="1"/>
</dbReference>
<evidence type="ECO:0000256" key="4">
    <source>
        <dbReference type="ARBA" id="ARBA00022475"/>
    </source>
</evidence>
<dbReference type="Pfam" id="PF01032">
    <property type="entry name" value="FecCD"/>
    <property type="match status" value="1"/>
</dbReference>
<evidence type="ECO:0000256" key="2">
    <source>
        <dbReference type="ARBA" id="ARBA00007935"/>
    </source>
</evidence>
<keyword evidence="5 8" id="KW-0812">Transmembrane</keyword>
<evidence type="ECO:0000256" key="8">
    <source>
        <dbReference type="SAM" id="Phobius"/>
    </source>
</evidence>
<gene>
    <name evidence="9" type="ORF">THMIRHAT_19090</name>
</gene>
<dbReference type="PANTHER" id="PTHR30472:SF25">
    <property type="entry name" value="ABC TRANSPORTER PERMEASE PROTEIN MJ0876-RELATED"/>
    <property type="match status" value="1"/>
</dbReference>
<accession>A0A6F8PPX1</accession>
<dbReference type="EMBL" id="AP021888">
    <property type="protein sequence ID" value="BBP44163.1"/>
    <property type="molecule type" value="Genomic_DNA"/>
</dbReference>
<protein>
    <submittedName>
        <fullName evidence="9">Hemin ABC transporter permease</fullName>
    </submittedName>
</protein>
<dbReference type="GO" id="GO:0005886">
    <property type="term" value="C:plasma membrane"/>
    <property type="evidence" value="ECO:0007669"/>
    <property type="project" value="UniProtKB-SubCell"/>
</dbReference>
<feature type="transmembrane region" description="Helical" evidence="8">
    <location>
        <begin position="48"/>
        <end position="67"/>
    </location>
</feature>
<keyword evidence="10" id="KW-1185">Reference proteome</keyword>
<feature type="transmembrane region" description="Helical" evidence="8">
    <location>
        <begin position="271"/>
        <end position="289"/>
    </location>
</feature>
<dbReference type="AlphaFoldDB" id="A0A6F8PPX1"/>
<dbReference type="Proteomes" id="UP000501466">
    <property type="component" value="Chromosome"/>
</dbReference>
<dbReference type="GO" id="GO:0022857">
    <property type="term" value="F:transmembrane transporter activity"/>
    <property type="evidence" value="ECO:0007669"/>
    <property type="project" value="InterPro"/>
</dbReference>
<reference evidence="10" key="1">
    <citation type="submission" date="2019-11" db="EMBL/GenBank/DDBJ databases">
        <title>Isolation and characterization of two novel species in the genus Thiomicrorhabdus.</title>
        <authorList>
            <person name="Mochizuki J."/>
            <person name="Kojima H."/>
            <person name="Fukui M."/>
        </authorList>
    </citation>
    <scope>NUCLEOTIDE SEQUENCE [LARGE SCALE GENOMIC DNA]</scope>
    <source>
        <strain evidence="10">AkT22</strain>
    </source>
</reference>
<comment type="similarity">
    <text evidence="2">Belongs to the binding-protein-dependent transport system permease family. FecCD subfamily.</text>
</comment>
<feature type="transmembrane region" description="Helical" evidence="8">
    <location>
        <begin position="301"/>
        <end position="319"/>
    </location>
</feature>
<proteinExistence type="inferred from homology"/>
<dbReference type="GO" id="GO:0033214">
    <property type="term" value="P:siderophore-iron import into cell"/>
    <property type="evidence" value="ECO:0007669"/>
    <property type="project" value="TreeGrafter"/>
</dbReference>
<evidence type="ECO:0000256" key="3">
    <source>
        <dbReference type="ARBA" id="ARBA00022448"/>
    </source>
</evidence>
<dbReference type="InterPro" id="IPR000522">
    <property type="entry name" value="ABC_transptr_permease_BtuC"/>
</dbReference>
<keyword evidence="4" id="KW-1003">Cell membrane</keyword>
<feature type="transmembrane region" description="Helical" evidence="8">
    <location>
        <begin position="233"/>
        <end position="259"/>
    </location>
</feature>
<evidence type="ECO:0000256" key="1">
    <source>
        <dbReference type="ARBA" id="ARBA00004651"/>
    </source>
</evidence>